<dbReference type="AlphaFoldDB" id="A0A6J8C8Z4"/>
<evidence type="ECO:0000256" key="1">
    <source>
        <dbReference type="ARBA" id="ARBA00000707"/>
    </source>
</evidence>
<gene>
    <name evidence="9" type="ORF">MCOR_26967</name>
</gene>
<name>A0A6J8C8Z4_MYTCO</name>
<evidence type="ECO:0000256" key="6">
    <source>
        <dbReference type="ARBA" id="ARBA00022801"/>
    </source>
</evidence>
<evidence type="ECO:0000256" key="2">
    <source>
        <dbReference type="ARBA" id="ARBA00009085"/>
    </source>
</evidence>
<keyword evidence="10" id="KW-1185">Reference proteome</keyword>
<dbReference type="InterPro" id="IPR028889">
    <property type="entry name" value="USP"/>
</dbReference>
<dbReference type="InterPro" id="IPR050164">
    <property type="entry name" value="Peptidase_C19"/>
</dbReference>
<dbReference type="InterPro" id="IPR001394">
    <property type="entry name" value="Peptidase_C19_UCH"/>
</dbReference>
<dbReference type="GO" id="GO:0005634">
    <property type="term" value="C:nucleus"/>
    <property type="evidence" value="ECO:0007669"/>
    <property type="project" value="TreeGrafter"/>
</dbReference>
<evidence type="ECO:0000313" key="9">
    <source>
        <dbReference type="EMBL" id="CAC5392001.1"/>
    </source>
</evidence>
<sequence length="390" mass="45256">MTVVLELQTLAWCPKLQAELETIEVELNESCKMTKSILRLLKYTYSKEPIDFKPLEVQEAAGERDSKFYKNDQQDSFEIFNTIIDAMKVEIMELYEVECVFQRFSNLTVPTITVDKNVTENDEIIRRESVQRLAFETMGNVDANTTDVEKCLIHGMMQIEEDLMSCKKCDLLGVAGICYKKMMIFETPAILVLHIDRFRKVTGKVDYNDFDLFLDIKSEHKNREVERTKHDDLVTYPETLKIEPLCSIALKETDADKQLSYNLFGVVAHSGSLDCGHYVTYIKTTQQSSGDWYEQFCKQSCLDDPEQYKDKIERILEEHKENAQCFQTGSSDYKNNDNGLINTEPLNESPEMKMMDKPMWYLINDATVKACKREEAIDNKNAYILFYVKT</sequence>
<dbReference type="PANTHER" id="PTHR24006">
    <property type="entry name" value="UBIQUITIN CARBOXYL-TERMINAL HYDROLASE"/>
    <property type="match status" value="1"/>
</dbReference>
<protein>
    <recommendedName>
        <fullName evidence="3">ubiquitinyl hydrolase 1</fullName>
        <ecNumber evidence="3">3.4.19.12</ecNumber>
    </recommendedName>
</protein>
<keyword evidence="7" id="KW-0788">Thiol protease</keyword>
<organism evidence="9 10">
    <name type="scientific">Mytilus coruscus</name>
    <name type="common">Sea mussel</name>
    <dbReference type="NCBI Taxonomy" id="42192"/>
    <lineage>
        <taxon>Eukaryota</taxon>
        <taxon>Metazoa</taxon>
        <taxon>Spiralia</taxon>
        <taxon>Lophotrochozoa</taxon>
        <taxon>Mollusca</taxon>
        <taxon>Bivalvia</taxon>
        <taxon>Autobranchia</taxon>
        <taxon>Pteriomorphia</taxon>
        <taxon>Mytilida</taxon>
        <taxon>Mytiloidea</taxon>
        <taxon>Mytilidae</taxon>
        <taxon>Mytilinae</taxon>
        <taxon>Mytilus</taxon>
    </lineage>
</organism>
<evidence type="ECO:0000259" key="8">
    <source>
        <dbReference type="PROSITE" id="PS50235"/>
    </source>
</evidence>
<dbReference type="InterPro" id="IPR018200">
    <property type="entry name" value="USP_CS"/>
</dbReference>
<reference evidence="9 10" key="1">
    <citation type="submission" date="2020-06" db="EMBL/GenBank/DDBJ databases">
        <authorList>
            <person name="Li R."/>
            <person name="Bekaert M."/>
        </authorList>
    </citation>
    <scope>NUCLEOTIDE SEQUENCE [LARGE SCALE GENOMIC DNA]</scope>
    <source>
        <strain evidence="10">wild</strain>
    </source>
</reference>
<keyword evidence="4" id="KW-0645">Protease</keyword>
<dbReference type="PROSITE" id="PS50235">
    <property type="entry name" value="USP_3"/>
    <property type="match status" value="1"/>
</dbReference>
<dbReference type="GO" id="GO:0005829">
    <property type="term" value="C:cytosol"/>
    <property type="evidence" value="ECO:0007669"/>
    <property type="project" value="TreeGrafter"/>
</dbReference>
<comment type="similarity">
    <text evidence="2">Belongs to the peptidase C19 family.</text>
</comment>
<comment type="catalytic activity">
    <reaction evidence="1">
        <text>Thiol-dependent hydrolysis of ester, thioester, amide, peptide and isopeptide bonds formed by the C-terminal Gly of ubiquitin (a 76-residue protein attached to proteins as an intracellular targeting signal).</text>
        <dbReference type="EC" id="3.4.19.12"/>
    </reaction>
</comment>
<dbReference type="PANTHER" id="PTHR24006:SF888">
    <property type="entry name" value="UBIQUITIN CARBOXYL-TERMINAL HYDROLASE 30"/>
    <property type="match status" value="1"/>
</dbReference>
<evidence type="ECO:0000313" key="10">
    <source>
        <dbReference type="Proteomes" id="UP000507470"/>
    </source>
</evidence>
<dbReference type="GO" id="GO:0016579">
    <property type="term" value="P:protein deubiquitination"/>
    <property type="evidence" value="ECO:0007669"/>
    <property type="project" value="InterPro"/>
</dbReference>
<evidence type="ECO:0000256" key="5">
    <source>
        <dbReference type="ARBA" id="ARBA00022786"/>
    </source>
</evidence>
<accession>A0A6J8C8Z4</accession>
<dbReference type="Pfam" id="PF00443">
    <property type="entry name" value="UCH"/>
    <property type="match status" value="1"/>
</dbReference>
<keyword evidence="6" id="KW-0378">Hydrolase</keyword>
<dbReference type="Proteomes" id="UP000507470">
    <property type="component" value="Unassembled WGS sequence"/>
</dbReference>
<evidence type="ECO:0000256" key="7">
    <source>
        <dbReference type="ARBA" id="ARBA00022807"/>
    </source>
</evidence>
<feature type="domain" description="USP" evidence="8">
    <location>
        <begin position="1"/>
        <end position="390"/>
    </location>
</feature>
<proteinExistence type="inferred from homology"/>
<keyword evidence="5" id="KW-0833">Ubl conjugation pathway</keyword>
<dbReference type="OrthoDB" id="2020758at2759"/>
<evidence type="ECO:0000256" key="4">
    <source>
        <dbReference type="ARBA" id="ARBA00022670"/>
    </source>
</evidence>
<dbReference type="Gene3D" id="3.90.70.10">
    <property type="entry name" value="Cysteine proteinases"/>
    <property type="match status" value="1"/>
</dbReference>
<dbReference type="GO" id="GO:0004843">
    <property type="term" value="F:cysteine-type deubiquitinase activity"/>
    <property type="evidence" value="ECO:0007669"/>
    <property type="project" value="UniProtKB-EC"/>
</dbReference>
<dbReference type="GO" id="GO:0006508">
    <property type="term" value="P:proteolysis"/>
    <property type="evidence" value="ECO:0007669"/>
    <property type="project" value="UniProtKB-KW"/>
</dbReference>
<dbReference type="SUPFAM" id="SSF54001">
    <property type="entry name" value="Cysteine proteinases"/>
    <property type="match status" value="1"/>
</dbReference>
<dbReference type="InterPro" id="IPR038765">
    <property type="entry name" value="Papain-like_cys_pep_sf"/>
</dbReference>
<dbReference type="EC" id="3.4.19.12" evidence="3"/>
<evidence type="ECO:0000256" key="3">
    <source>
        <dbReference type="ARBA" id="ARBA00012759"/>
    </source>
</evidence>
<dbReference type="EMBL" id="CACVKT020004886">
    <property type="protein sequence ID" value="CAC5392001.1"/>
    <property type="molecule type" value="Genomic_DNA"/>
</dbReference>
<dbReference type="PROSITE" id="PS00973">
    <property type="entry name" value="USP_2"/>
    <property type="match status" value="1"/>
</dbReference>